<dbReference type="SUPFAM" id="SSF56219">
    <property type="entry name" value="DNase I-like"/>
    <property type="match status" value="1"/>
</dbReference>
<feature type="chain" id="PRO_5012216889" description="Endonuclease/exonuclease/phosphatase domain-containing protein" evidence="1">
    <location>
        <begin position="22"/>
        <end position="306"/>
    </location>
</feature>
<gene>
    <name evidence="3" type="ORF">KL86DYS1_20098</name>
</gene>
<protein>
    <recommendedName>
        <fullName evidence="2">Endonuclease/exonuclease/phosphatase domain-containing protein</fullName>
    </recommendedName>
</protein>
<dbReference type="Pfam" id="PF03372">
    <property type="entry name" value="Exo_endo_phos"/>
    <property type="match status" value="1"/>
</dbReference>
<dbReference type="GO" id="GO:0003824">
    <property type="term" value="F:catalytic activity"/>
    <property type="evidence" value="ECO:0007669"/>
    <property type="project" value="InterPro"/>
</dbReference>
<evidence type="ECO:0000313" key="3">
    <source>
        <dbReference type="EMBL" id="SBW00079.1"/>
    </source>
</evidence>
<feature type="signal peptide" evidence="1">
    <location>
        <begin position="1"/>
        <end position="21"/>
    </location>
</feature>
<organism evidence="3">
    <name type="scientific">uncultured Dysgonomonas sp</name>
    <dbReference type="NCBI Taxonomy" id="206096"/>
    <lineage>
        <taxon>Bacteria</taxon>
        <taxon>Pseudomonadati</taxon>
        <taxon>Bacteroidota</taxon>
        <taxon>Bacteroidia</taxon>
        <taxon>Bacteroidales</taxon>
        <taxon>Dysgonomonadaceae</taxon>
        <taxon>Dysgonomonas</taxon>
        <taxon>environmental samples</taxon>
    </lineage>
</organism>
<evidence type="ECO:0000259" key="2">
    <source>
        <dbReference type="Pfam" id="PF03372"/>
    </source>
</evidence>
<reference evidence="3" key="1">
    <citation type="submission" date="2016-04" db="EMBL/GenBank/DDBJ databases">
        <authorList>
            <person name="Evans L.H."/>
            <person name="Alamgir A."/>
            <person name="Owens N."/>
            <person name="Weber N.D."/>
            <person name="Virtaneva K."/>
            <person name="Barbian K."/>
            <person name="Babar A."/>
            <person name="Rosenke K."/>
        </authorList>
    </citation>
    <scope>NUCLEOTIDE SEQUENCE</scope>
    <source>
        <strain evidence="3">86-1</strain>
    </source>
</reference>
<dbReference type="PANTHER" id="PTHR41349:SF1">
    <property type="entry name" value="PROTEIN CBG08683"/>
    <property type="match status" value="1"/>
</dbReference>
<sequence length="306" mass="34090">MKNISGLILLSFILLTTTASCGNKKASDPISLKVMSFNIWMGGGKSIEATAEVLVNSGADIIGIQEATRKDHNTAKQIADSLNWHSYVYGRSTAIISKYPIVDTSENKQGVKIKIDDSHFVWMFNVHLMYCPYEPYQLNGIEYCGAPLLSTAAEAIESAKKSREKEVKSNVADILTIQKEGYPIFLTGDFNEPSCLDWTNNAVEAKLCKIAVAWPSTKAFIDAGLNDSYRKKYPDEVKDPGHTWTTLPETKAYTEVLDRIDFVFFSGDNIKLENSQIVGEESPFSNIKFNNYPSDHRAVLSTFTIK</sequence>
<proteinExistence type="predicted"/>
<accession>A0A212JKV5</accession>
<dbReference type="RefSeq" id="WP_296941227.1">
    <property type="nucleotide sequence ID" value="NZ_LT599032.1"/>
</dbReference>
<dbReference type="AlphaFoldDB" id="A0A212JKV5"/>
<dbReference type="PANTHER" id="PTHR41349">
    <property type="match status" value="1"/>
</dbReference>
<name>A0A212JKV5_9BACT</name>
<dbReference type="EMBL" id="FLUM01000002">
    <property type="protein sequence ID" value="SBW00079.1"/>
    <property type="molecule type" value="Genomic_DNA"/>
</dbReference>
<evidence type="ECO:0000256" key="1">
    <source>
        <dbReference type="SAM" id="SignalP"/>
    </source>
</evidence>
<feature type="domain" description="Endonuclease/exonuclease/phosphatase" evidence="2">
    <location>
        <begin position="35"/>
        <end position="296"/>
    </location>
</feature>
<dbReference type="PROSITE" id="PS51257">
    <property type="entry name" value="PROKAR_LIPOPROTEIN"/>
    <property type="match status" value="1"/>
</dbReference>
<dbReference type="InterPro" id="IPR036691">
    <property type="entry name" value="Endo/exonu/phosph_ase_sf"/>
</dbReference>
<dbReference type="InterPro" id="IPR005135">
    <property type="entry name" value="Endo/exonuclease/phosphatase"/>
</dbReference>
<keyword evidence="1" id="KW-0732">Signal</keyword>
<dbReference type="Gene3D" id="3.60.10.10">
    <property type="entry name" value="Endonuclease/exonuclease/phosphatase"/>
    <property type="match status" value="1"/>
</dbReference>